<evidence type="ECO:0000256" key="1">
    <source>
        <dbReference type="SAM" id="Coils"/>
    </source>
</evidence>
<proteinExistence type="predicted"/>
<feature type="coiled-coil region" evidence="1">
    <location>
        <begin position="256"/>
        <end position="353"/>
    </location>
</feature>
<name>A0A396AHE4_9FIRM</name>
<dbReference type="Gene3D" id="3.30.930.30">
    <property type="match status" value="1"/>
</dbReference>
<protein>
    <recommendedName>
        <fullName evidence="5">Mobilization protein</fullName>
    </recommendedName>
</protein>
<dbReference type="EMBL" id="QSIQ01000006">
    <property type="protein sequence ID" value="RHD04524.1"/>
    <property type="molecule type" value="Genomic_DNA"/>
</dbReference>
<gene>
    <name evidence="3" type="ORF">DW813_05710</name>
</gene>
<organism evidence="3 4">
    <name type="scientific">Roseburia inulinivorans</name>
    <dbReference type="NCBI Taxonomy" id="360807"/>
    <lineage>
        <taxon>Bacteria</taxon>
        <taxon>Bacillati</taxon>
        <taxon>Bacillota</taxon>
        <taxon>Clostridia</taxon>
        <taxon>Lachnospirales</taxon>
        <taxon>Lachnospiraceae</taxon>
        <taxon>Roseburia</taxon>
    </lineage>
</organism>
<feature type="compositionally biased region" description="Basic and acidic residues" evidence="2">
    <location>
        <begin position="1"/>
        <end position="12"/>
    </location>
</feature>
<evidence type="ECO:0000256" key="2">
    <source>
        <dbReference type="SAM" id="MobiDB-lite"/>
    </source>
</evidence>
<keyword evidence="1" id="KW-0175">Coiled coil</keyword>
<evidence type="ECO:0000313" key="4">
    <source>
        <dbReference type="Proteomes" id="UP000266391"/>
    </source>
</evidence>
<evidence type="ECO:0008006" key="5">
    <source>
        <dbReference type="Google" id="ProtNLM"/>
    </source>
</evidence>
<sequence>MASVNLKKEQIRTGRIIGTNHMDRVKENDTRSHSNKNINPELSSGNFHVGCESFKEAMDNAEKRLKEVDKVLPPKRLKKDRIEVLLVNIPCPREITEQGKTKEFFNKVNDCMKDYFGEKNWHGMEIHVDEVHGYYDRNKHQECMSLEHAHGVATPFVEGKGVNAKGFMTKANLSRATQVVDEMCLKEFGVSYRTYQDPQHKSIEELKSETNIARNELQRVVDIQNKMIDENRDTILKQTDKMAENQMEIMEQDEIIQDMRSENRSLQTANDKLRTENESLRTALDFKTKDFETAKSKCSQYFNEMKKLKSNISKLLKSQEIELANLQNLTKNNADLQNLISNEQNRIEDARDYLELDNADDFDYER</sequence>
<dbReference type="AlphaFoldDB" id="A0A396AHE4"/>
<accession>A0A396AHE4</accession>
<reference evidence="3 4" key="1">
    <citation type="submission" date="2018-08" db="EMBL/GenBank/DDBJ databases">
        <title>A genome reference for cultivated species of the human gut microbiota.</title>
        <authorList>
            <person name="Zou Y."/>
            <person name="Xue W."/>
            <person name="Luo G."/>
        </authorList>
    </citation>
    <scope>NUCLEOTIDE SEQUENCE [LARGE SCALE GENOMIC DNA]</scope>
    <source>
        <strain evidence="3 4">AM32-8LB</strain>
    </source>
</reference>
<evidence type="ECO:0000313" key="3">
    <source>
        <dbReference type="EMBL" id="RHD04524.1"/>
    </source>
</evidence>
<feature type="region of interest" description="Disordered" evidence="2">
    <location>
        <begin position="1"/>
        <end position="42"/>
    </location>
</feature>
<comment type="caution">
    <text evidence="3">The sequence shown here is derived from an EMBL/GenBank/DDBJ whole genome shotgun (WGS) entry which is preliminary data.</text>
</comment>
<feature type="compositionally biased region" description="Basic and acidic residues" evidence="2">
    <location>
        <begin position="21"/>
        <end position="32"/>
    </location>
</feature>
<dbReference type="Proteomes" id="UP000266391">
    <property type="component" value="Unassembled WGS sequence"/>
</dbReference>
<dbReference type="RefSeq" id="WP_118092493.1">
    <property type="nucleotide sequence ID" value="NZ_QSIQ01000006.1"/>
</dbReference>